<comment type="cofactor">
    <cofactor evidence="4">
        <name>Mg(2+)</name>
        <dbReference type="ChEBI" id="CHEBI:18420"/>
    </cofactor>
    <text evidence="4">Binds 1 Mg(2+) ion per subunit.</text>
</comment>
<dbReference type="CDD" id="cd01629">
    <property type="entry name" value="HAD_EP"/>
    <property type="match status" value="1"/>
</dbReference>
<keyword evidence="2 4" id="KW-0378">Hydrolase</keyword>
<dbReference type="GO" id="GO:0043715">
    <property type="term" value="F:2,3-diketo-5-methylthiopentyl-1-phosphate enolase activity"/>
    <property type="evidence" value="ECO:0007669"/>
    <property type="project" value="UniProtKB-UniRule"/>
</dbReference>
<dbReference type="SFLD" id="SFLDS00003">
    <property type="entry name" value="Haloacid_Dehalogenase"/>
    <property type="match status" value="1"/>
</dbReference>
<proteinExistence type="inferred from homology"/>
<dbReference type="NCBIfam" id="TIGR01691">
    <property type="entry name" value="enolase-ppase"/>
    <property type="match status" value="1"/>
</dbReference>
<keyword evidence="4" id="KW-0479">Metal-binding</keyword>
<evidence type="ECO:0000256" key="1">
    <source>
        <dbReference type="ARBA" id="ARBA00022605"/>
    </source>
</evidence>
<comment type="catalytic activity">
    <reaction evidence="4">
        <text>5-methylsulfanyl-2,3-dioxopentyl phosphate + H2O = 1,2-dihydroxy-5-(methylsulfanyl)pent-1-en-3-one + phosphate</text>
        <dbReference type="Rhea" id="RHEA:21700"/>
        <dbReference type="ChEBI" id="CHEBI:15377"/>
        <dbReference type="ChEBI" id="CHEBI:43474"/>
        <dbReference type="ChEBI" id="CHEBI:49252"/>
        <dbReference type="ChEBI" id="CHEBI:58828"/>
        <dbReference type="EC" id="3.1.3.77"/>
    </reaction>
</comment>
<dbReference type="SUPFAM" id="SSF56784">
    <property type="entry name" value="HAD-like"/>
    <property type="match status" value="1"/>
</dbReference>
<dbReference type="InterPro" id="IPR036412">
    <property type="entry name" value="HAD-like_sf"/>
</dbReference>
<evidence type="ECO:0000256" key="2">
    <source>
        <dbReference type="ARBA" id="ARBA00022801"/>
    </source>
</evidence>
<name>A0A2W4XXC0_9CYAN</name>
<dbReference type="Pfam" id="PF00702">
    <property type="entry name" value="Hydrolase"/>
    <property type="match status" value="1"/>
</dbReference>
<dbReference type="PANTHER" id="PTHR20371">
    <property type="entry name" value="ENOLASE-PHOSPHATASE E1"/>
    <property type="match status" value="1"/>
</dbReference>
<evidence type="ECO:0000256" key="4">
    <source>
        <dbReference type="HAMAP-Rule" id="MF_01681"/>
    </source>
</evidence>
<dbReference type="SFLD" id="SFLDG01133">
    <property type="entry name" value="C1.5.4:_Enolase-phosphatase_Li"/>
    <property type="match status" value="1"/>
</dbReference>
<comment type="pathway">
    <text evidence="4">Amino-acid biosynthesis; L-methionine biosynthesis via salvage pathway; L-methionine from S-methyl-5-thio-alpha-D-ribose 1-phosphate: step 3/6.</text>
</comment>
<dbReference type="GO" id="GO:0000287">
    <property type="term" value="F:magnesium ion binding"/>
    <property type="evidence" value="ECO:0007669"/>
    <property type="project" value="UniProtKB-UniRule"/>
</dbReference>
<keyword evidence="1 4" id="KW-0028">Amino-acid biosynthesis</keyword>
<keyword evidence="3 4" id="KW-0486">Methionine biosynthesis</keyword>
<comment type="function">
    <text evidence="4">Bifunctional enzyme that catalyzes the enolization of 2,3-diketo-5-methylthiopentyl-1-phosphate (DK-MTP-1-P) into the intermediate 2-hydroxy-3-keto-5-methylthiopentenyl-1-phosphate (HK-MTPenyl-1-P), which is then dephosphorylated to form the acireductone 1,2-dihydroxy-3-keto-5-methylthiopentene (DHK-MTPene).</text>
</comment>
<reference evidence="6" key="1">
    <citation type="submission" date="2018-04" db="EMBL/GenBank/DDBJ databases">
        <authorList>
            <person name="Cornet L."/>
        </authorList>
    </citation>
    <scope>NUCLEOTIDE SEQUENCE [LARGE SCALE GENOMIC DNA]</scope>
</reference>
<dbReference type="GO" id="GO:0019509">
    <property type="term" value="P:L-methionine salvage from methylthioadenosine"/>
    <property type="evidence" value="ECO:0007669"/>
    <property type="project" value="UniProtKB-UniRule"/>
</dbReference>
<dbReference type="Gene3D" id="3.40.50.1000">
    <property type="entry name" value="HAD superfamily/HAD-like"/>
    <property type="match status" value="1"/>
</dbReference>
<evidence type="ECO:0000313" key="6">
    <source>
        <dbReference type="Proteomes" id="UP000249081"/>
    </source>
</evidence>
<dbReference type="EC" id="3.1.3.77" evidence="4"/>
<dbReference type="HAMAP" id="MF_01681">
    <property type="entry name" value="Salvage_MtnC"/>
    <property type="match status" value="1"/>
</dbReference>
<comment type="similarity">
    <text evidence="4">Belongs to the HAD-like hydrolase superfamily. MasA/MtnC family.</text>
</comment>
<dbReference type="InterPro" id="IPR023943">
    <property type="entry name" value="Enolase-ppase_E1"/>
</dbReference>
<accession>A0A2W4XXC0</accession>
<dbReference type="Gene3D" id="1.10.720.60">
    <property type="match status" value="1"/>
</dbReference>
<dbReference type="SFLD" id="SFLDG01129">
    <property type="entry name" value="C1.5:_HAD__Beta-PGM__Phosphata"/>
    <property type="match status" value="1"/>
</dbReference>
<sequence length="240" mass="26327">MLLFEGLLFEGRPIGAIVLDIEGTTTDIAFVKNTLFPYAEQRLERFMADFAPTPKGQTILNQVRAEVDNANLSQADCVAQLLTWARADQKVTPLKAVQGLIWDEGYRTKAYYSHLYEDVAAHLRSWHRRGVPLYIYSSGSIGAQKLLFAHTIAGDLTPCLRGYFDTTTGPKLEAASYEKIAATLGMAAAELLFLSDHPGELAAARQAGWQVGAVQRPGTADFGDDLTVVSDFGQLPLTFR</sequence>
<comment type="caution">
    <text evidence="5">The sequence shown here is derived from an EMBL/GenBank/DDBJ whole genome shotgun (WGS) entry which is preliminary data.</text>
</comment>
<gene>
    <name evidence="4 5" type="primary">mtnC</name>
    <name evidence="5" type="ORF">DCF17_18005</name>
</gene>
<dbReference type="UniPathway" id="UPA00904">
    <property type="reaction ID" value="UER00876"/>
</dbReference>
<protein>
    <recommendedName>
        <fullName evidence="4">Enolase-phosphatase E1</fullName>
        <ecNumber evidence="4">3.1.3.77</ecNumber>
    </recommendedName>
    <alternativeName>
        <fullName evidence="4">2,3-diketo-5-methylthio-1-phosphopentane phosphatase</fullName>
    </alternativeName>
</protein>
<organism evidence="5 6">
    <name type="scientific">Shackletoniella antarctica</name>
    <dbReference type="NCBI Taxonomy" id="268115"/>
    <lineage>
        <taxon>Bacteria</taxon>
        <taxon>Bacillati</taxon>
        <taxon>Cyanobacteriota</taxon>
        <taxon>Cyanophyceae</taxon>
        <taxon>Oculatellales</taxon>
        <taxon>Oculatellaceae</taxon>
        <taxon>Shackletoniella</taxon>
    </lineage>
</organism>
<dbReference type="AlphaFoldDB" id="A0A2W4XXC0"/>
<keyword evidence="4" id="KW-0460">Magnesium</keyword>
<evidence type="ECO:0000256" key="3">
    <source>
        <dbReference type="ARBA" id="ARBA00023167"/>
    </source>
</evidence>
<dbReference type="InterPro" id="IPR023214">
    <property type="entry name" value="HAD_sf"/>
</dbReference>
<dbReference type="EMBL" id="QBMN01000155">
    <property type="protein sequence ID" value="PZO35908.1"/>
    <property type="molecule type" value="Genomic_DNA"/>
</dbReference>
<dbReference type="SFLD" id="SFLDF00044">
    <property type="entry name" value="enolase-phosphatase"/>
    <property type="match status" value="1"/>
</dbReference>
<dbReference type="Proteomes" id="UP000249081">
    <property type="component" value="Unassembled WGS sequence"/>
</dbReference>
<reference evidence="5 6" key="2">
    <citation type="submission" date="2018-06" db="EMBL/GenBank/DDBJ databases">
        <title>Metagenomic assembly of (sub)arctic Cyanobacteria and their associated microbiome from non-axenic cultures.</title>
        <authorList>
            <person name="Baurain D."/>
        </authorList>
    </citation>
    <scope>NUCLEOTIDE SEQUENCE [LARGE SCALE GENOMIC DNA]</scope>
    <source>
        <strain evidence="5">ULC041bin1</strain>
    </source>
</reference>
<dbReference type="GO" id="GO:0043716">
    <property type="term" value="F:2-hydroxy-3-keto-5-methylthiopentenyl-1-phosphate phosphatase activity"/>
    <property type="evidence" value="ECO:0007669"/>
    <property type="project" value="UniProtKB-UniRule"/>
</dbReference>
<dbReference type="GO" id="GO:0043874">
    <property type="term" value="F:acireductone synthase activity"/>
    <property type="evidence" value="ECO:0007669"/>
    <property type="project" value="UniProtKB-EC"/>
</dbReference>
<comment type="pathway">
    <text evidence="4">Amino-acid biosynthesis; L-methionine biosynthesis via salvage pathway; L-methionine from S-methyl-5-thio-alpha-D-ribose 1-phosphate: step 4/6.</text>
</comment>
<comment type="subunit">
    <text evidence="4">Monomer.</text>
</comment>
<dbReference type="PANTHER" id="PTHR20371:SF1">
    <property type="entry name" value="ENOLASE-PHOSPHATASE E1"/>
    <property type="match status" value="1"/>
</dbReference>
<evidence type="ECO:0000313" key="5">
    <source>
        <dbReference type="EMBL" id="PZO35908.1"/>
    </source>
</evidence>